<dbReference type="RefSeq" id="WP_307350577.1">
    <property type="nucleotide sequence ID" value="NZ_JAUSVS010000006.1"/>
</dbReference>
<dbReference type="EC" id="1.6.5.2" evidence="5"/>
<dbReference type="EMBL" id="JAUSVS010000006">
    <property type="protein sequence ID" value="MDQ0465345.1"/>
    <property type="molecule type" value="Genomic_DNA"/>
</dbReference>
<comment type="cofactor">
    <cofactor evidence="1">
        <name>FMN</name>
        <dbReference type="ChEBI" id="CHEBI:58210"/>
    </cofactor>
</comment>
<dbReference type="SUPFAM" id="SSF52218">
    <property type="entry name" value="Flavoproteins"/>
    <property type="match status" value="1"/>
</dbReference>
<protein>
    <submittedName>
        <fullName evidence="5">NAD(P)H dehydrogenase (Quinone)</fullName>
        <ecNumber evidence="5">1.6.5.2</ecNumber>
    </submittedName>
</protein>
<sequence length="202" mass="20867">MTTKVAIVYHSGFGHTAVLADSLAQGVRDAGAEPVLLHIESLAQDMGPLVDAAGEADAIVFGAPTYMGDVSAPFKAFADASSKAFFTGAWKDKLAAGFTNSHSYAGDKLHALSSLSILAAQHGMNWINLGIPSPAVTAAERGPETLNRVGSFIGLSAQSDNASPEITPPAGDRETARLLGERVALAALRWSRGAQPALEQAA</sequence>
<dbReference type="PROSITE" id="PS00201">
    <property type="entry name" value="FLAVODOXIN"/>
    <property type="match status" value="1"/>
</dbReference>
<dbReference type="PROSITE" id="PS50902">
    <property type="entry name" value="FLAVODOXIN_LIKE"/>
    <property type="match status" value="1"/>
</dbReference>
<keyword evidence="5" id="KW-0560">Oxidoreductase</keyword>
<dbReference type="Pfam" id="PF03358">
    <property type="entry name" value="FMN_red"/>
    <property type="match status" value="1"/>
</dbReference>
<evidence type="ECO:0000259" key="4">
    <source>
        <dbReference type="PROSITE" id="PS50902"/>
    </source>
</evidence>
<gene>
    <name evidence="5" type="ORF">QO010_003132</name>
</gene>
<accession>A0ABU0IVD6</accession>
<name>A0ABU0IVD6_9CAUL</name>
<evidence type="ECO:0000313" key="6">
    <source>
        <dbReference type="Proteomes" id="UP001228905"/>
    </source>
</evidence>
<dbReference type="InterPro" id="IPR001226">
    <property type="entry name" value="Flavodoxin_CS"/>
</dbReference>
<dbReference type="Gene3D" id="3.40.50.360">
    <property type="match status" value="1"/>
</dbReference>
<dbReference type="InterPro" id="IPR029039">
    <property type="entry name" value="Flavoprotein-like_sf"/>
</dbReference>
<dbReference type="PANTHER" id="PTHR30546:SF23">
    <property type="entry name" value="FLAVOPROTEIN-LIKE PROTEIN YCP4-RELATED"/>
    <property type="match status" value="1"/>
</dbReference>
<dbReference type="PANTHER" id="PTHR30546">
    <property type="entry name" value="FLAVODOXIN-RELATED PROTEIN WRBA-RELATED"/>
    <property type="match status" value="1"/>
</dbReference>
<comment type="caution">
    <text evidence="5">The sequence shown here is derived from an EMBL/GenBank/DDBJ whole genome shotgun (WGS) entry which is preliminary data.</text>
</comment>
<reference evidence="5 6" key="1">
    <citation type="submission" date="2023-07" db="EMBL/GenBank/DDBJ databases">
        <title>Genomic Encyclopedia of Type Strains, Phase IV (KMG-IV): sequencing the most valuable type-strain genomes for metagenomic binning, comparative biology and taxonomic classification.</title>
        <authorList>
            <person name="Goeker M."/>
        </authorList>
    </citation>
    <scope>NUCLEOTIDE SEQUENCE [LARGE SCALE GENOMIC DNA]</scope>
    <source>
        <strain evidence="5 6">DSM 18695</strain>
    </source>
</reference>
<evidence type="ECO:0000313" key="5">
    <source>
        <dbReference type="EMBL" id="MDQ0465345.1"/>
    </source>
</evidence>
<keyword evidence="6" id="KW-1185">Reference proteome</keyword>
<dbReference type="GO" id="GO:0003955">
    <property type="term" value="F:NAD(P)H dehydrogenase (quinone) activity"/>
    <property type="evidence" value="ECO:0007669"/>
    <property type="project" value="UniProtKB-EC"/>
</dbReference>
<evidence type="ECO:0000256" key="3">
    <source>
        <dbReference type="ARBA" id="ARBA00022643"/>
    </source>
</evidence>
<dbReference type="Proteomes" id="UP001228905">
    <property type="component" value="Unassembled WGS sequence"/>
</dbReference>
<evidence type="ECO:0000256" key="2">
    <source>
        <dbReference type="ARBA" id="ARBA00022630"/>
    </source>
</evidence>
<proteinExistence type="predicted"/>
<evidence type="ECO:0000256" key="1">
    <source>
        <dbReference type="ARBA" id="ARBA00001917"/>
    </source>
</evidence>
<keyword evidence="3" id="KW-0288">FMN</keyword>
<organism evidence="5 6">
    <name type="scientific">Caulobacter ginsengisoli</name>
    <dbReference type="NCBI Taxonomy" id="400775"/>
    <lineage>
        <taxon>Bacteria</taxon>
        <taxon>Pseudomonadati</taxon>
        <taxon>Pseudomonadota</taxon>
        <taxon>Alphaproteobacteria</taxon>
        <taxon>Caulobacterales</taxon>
        <taxon>Caulobacteraceae</taxon>
        <taxon>Caulobacter</taxon>
    </lineage>
</organism>
<dbReference type="InterPro" id="IPR008254">
    <property type="entry name" value="Flavodoxin/NO_synth"/>
</dbReference>
<feature type="domain" description="Flavodoxin-like" evidence="4">
    <location>
        <begin position="5"/>
        <end position="157"/>
    </location>
</feature>
<dbReference type="InterPro" id="IPR005025">
    <property type="entry name" value="FMN_Rdtase-like_dom"/>
</dbReference>
<keyword evidence="2" id="KW-0285">Flavoprotein</keyword>